<dbReference type="Pfam" id="PF12706">
    <property type="entry name" value="Lactamase_B_2"/>
    <property type="match status" value="1"/>
</dbReference>
<keyword evidence="1" id="KW-0378">Hydrolase</keyword>
<dbReference type="Gene3D" id="3.60.15.10">
    <property type="entry name" value="Ribonuclease Z/Hydroxyacylglutathione hydrolase-like"/>
    <property type="match status" value="1"/>
</dbReference>
<name>A0A1G9TVS6_9ACTO</name>
<organism evidence="3 4">
    <name type="scientific">Actinomyces ruminicola</name>
    <dbReference type="NCBI Taxonomy" id="332524"/>
    <lineage>
        <taxon>Bacteria</taxon>
        <taxon>Bacillati</taxon>
        <taxon>Actinomycetota</taxon>
        <taxon>Actinomycetes</taxon>
        <taxon>Actinomycetales</taxon>
        <taxon>Actinomycetaceae</taxon>
        <taxon>Actinomyces</taxon>
    </lineage>
</organism>
<protein>
    <submittedName>
        <fullName evidence="3">L-ascorbate metabolism protein UlaG, beta-lactamase superfamily</fullName>
    </submittedName>
</protein>
<proteinExistence type="predicted"/>
<dbReference type="PANTHER" id="PTHR43546">
    <property type="entry name" value="UPF0173 METAL-DEPENDENT HYDROLASE MJ1163-RELATED"/>
    <property type="match status" value="1"/>
</dbReference>
<dbReference type="GO" id="GO:0016787">
    <property type="term" value="F:hydrolase activity"/>
    <property type="evidence" value="ECO:0007669"/>
    <property type="project" value="UniProtKB-KW"/>
</dbReference>
<dbReference type="AlphaFoldDB" id="A0A1G9TVS6"/>
<dbReference type="Proteomes" id="UP000199671">
    <property type="component" value="Unassembled WGS sequence"/>
</dbReference>
<dbReference type="InterPro" id="IPR001279">
    <property type="entry name" value="Metallo-B-lactamas"/>
</dbReference>
<sequence length="264" mass="27330">MRSPFPRHELAFLVVGGPTVVLDVAGLRFVVDPTFDPPTDYGALRKTRGPAVAAEALADVDVVLVSHADHADSLDVSGRAFALAAPRLLTNPGSARQLGAGAEPLAPWQSVVVGDGVTVTAVPAQHGPADGEVDAAGYVNCEVTGFVIQAPGTTIYLTGDNASLELIAQVKERIGDIDHAVLNAGRATVPAKFTGRPLSLSAERASAAAQVLGAPHVVVAHQTGWEHFTDGPGATLRAFRDVGILDRLDRTPEGEWSATSGESV</sequence>
<feature type="domain" description="Metallo-beta-lactamase" evidence="2">
    <location>
        <begin position="28"/>
        <end position="221"/>
    </location>
</feature>
<dbReference type="SUPFAM" id="SSF56281">
    <property type="entry name" value="Metallo-hydrolase/oxidoreductase"/>
    <property type="match status" value="1"/>
</dbReference>
<evidence type="ECO:0000313" key="4">
    <source>
        <dbReference type="Proteomes" id="UP000199671"/>
    </source>
</evidence>
<evidence type="ECO:0000313" key="3">
    <source>
        <dbReference type="EMBL" id="SDM51839.1"/>
    </source>
</evidence>
<accession>A0A1G9TVS6</accession>
<dbReference type="RefSeq" id="WP_176760790.1">
    <property type="nucleotide sequence ID" value="NZ_FNHU01000003.1"/>
</dbReference>
<gene>
    <name evidence="3" type="ORF">SAMN04487766_103164</name>
</gene>
<dbReference type="InterPro" id="IPR050114">
    <property type="entry name" value="UPF0173_UPF0282_UlaG_hydrolase"/>
</dbReference>
<dbReference type="InterPro" id="IPR036866">
    <property type="entry name" value="RibonucZ/Hydroxyglut_hydro"/>
</dbReference>
<reference evidence="3 4" key="1">
    <citation type="submission" date="2016-10" db="EMBL/GenBank/DDBJ databases">
        <authorList>
            <person name="de Groot N.N."/>
        </authorList>
    </citation>
    <scope>NUCLEOTIDE SEQUENCE [LARGE SCALE GENOMIC DNA]</scope>
    <source>
        <strain evidence="3 4">KPR-7B</strain>
    </source>
</reference>
<evidence type="ECO:0000259" key="2">
    <source>
        <dbReference type="Pfam" id="PF12706"/>
    </source>
</evidence>
<evidence type="ECO:0000256" key="1">
    <source>
        <dbReference type="ARBA" id="ARBA00022801"/>
    </source>
</evidence>
<dbReference type="EMBL" id="FNHU01000003">
    <property type="protein sequence ID" value="SDM51839.1"/>
    <property type="molecule type" value="Genomic_DNA"/>
</dbReference>
<dbReference type="PANTHER" id="PTHR43546:SF9">
    <property type="entry name" value="L-ASCORBATE-6-PHOSPHATE LACTONASE ULAG-RELATED"/>
    <property type="match status" value="1"/>
</dbReference>